<organism evidence="3 4">
    <name type="scientific">Fraxinus pennsylvanica</name>
    <dbReference type="NCBI Taxonomy" id="56036"/>
    <lineage>
        <taxon>Eukaryota</taxon>
        <taxon>Viridiplantae</taxon>
        <taxon>Streptophyta</taxon>
        <taxon>Embryophyta</taxon>
        <taxon>Tracheophyta</taxon>
        <taxon>Spermatophyta</taxon>
        <taxon>Magnoliopsida</taxon>
        <taxon>eudicotyledons</taxon>
        <taxon>Gunneridae</taxon>
        <taxon>Pentapetalae</taxon>
        <taxon>asterids</taxon>
        <taxon>lamiids</taxon>
        <taxon>Lamiales</taxon>
        <taxon>Oleaceae</taxon>
        <taxon>Oleeae</taxon>
        <taxon>Fraxinus</taxon>
    </lineage>
</organism>
<dbReference type="NCBIfam" id="TIGR00756">
    <property type="entry name" value="PPR"/>
    <property type="match status" value="2"/>
</dbReference>
<feature type="repeat" description="PPR" evidence="2">
    <location>
        <begin position="153"/>
        <end position="187"/>
    </location>
</feature>
<dbReference type="InterPro" id="IPR002885">
    <property type="entry name" value="PPR_rpt"/>
</dbReference>
<sequence length="297" mass="33325">MKEMKQVHANVIINGLSQNLYLMGKIIGFCAVSAHGSMDYAVTVFAKTENPDGFLWNTMIRGLVRTNRADETVKYYKKMQENGGIADNFTFSFLLKICGQLGSVKLGKQMHCSVLKHGLENHVHVSNTLIHMYGMLRVISTAKELFDEMPEPGIVAWNTVIDCHVYCGKYKEALELFLKMYGSGIAFDEATLVVVLSACSSLSVLGFGKLVHSLADNAGFNGLVLVCNSLIDMPVELYDGREEIDARQGNSETKAWKQFCWAPPRLKPGPRAYSKTRKRNWPRLVFFRDLTVHIPHI</sequence>
<dbReference type="EMBL" id="OU503038">
    <property type="protein sequence ID" value="CAI9757553.1"/>
    <property type="molecule type" value="Genomic_DNA"/>
</dbReference>
<dbReference type="PROSITE" id="PS51375">
    <property type="entry name" value="PPR"/>
    <property type="match status" value="2"/>
</dbReference>
<keyword evidence="1" id="KW-0677">Repeat</keyword>
<reference evidence="3" key="1">
    <citation type="submission" date="2023-05" db="EMBL/GenBank/DDBJ databases">
        <authorList>
            <person name="Huff M."/>
        </authorList>
    </citation>
    <scope>NUCLEOTIDE SEQUENCE</scope>
</reference>
<keyword evidence="4" id="KW-1185">Reference proteome</keyword>
<evidence type="ECO:0000256" key="1">
    <source>
        <dbReference type="ARBA" id="ARBA00022737"/>
    </source>
</evidence>
<dbReference type="InterPro" id="IPR011990">
    <property type="entry name" value="TPR-like_helical_dom_sf"/>
</dbReference>
<dbReference type="Proteomes" id="UP000834106">
    <property type="component" value="Chromosome 3"/>
</dbReference>
<dbReference type="FunFam" id="1.25.40.10:FF:000427">
    <property type="entry name" value="Pentatricopeptide repeat-containing protein chloroplastic"/>
    <property type="match status" value="1"/>
</dbReference>
<evidence type="ECO:0008006" key="5">
    <source>
        <dbReference type="Google" id="ProtNLM"/>
    </source>
</evidence>
<accession>A0AAD1YUL0</accession>
<dbReference type="PANTHER" id="PTHR47926:SF391">
    <property type="entry name" value="TETRATRICOPEPTIDE-LIKE HELICAL DOMAIN SUPERFAMILY"/>
    <property type="match status" value="1"/>
</dbReference>
<evidence type="ECO:0000256" key="2">
    <source>
        <dbReference type="PROSITE-ProRule" id="PRU00708"/>
    </source>
</evidence>
<gene>
    <name evidence="3" type="ORF">FPE_LOCUS4983</name>
</gene>
<dbReference type="PANTHER" id="PTHR47926">
    <property type="entry name" value="PENTATRICOPEPTIDE REPEAT-CONTAINING PROTEIN"/>
    <property type="match status" value="1"/>
</dbReference>
<protein>
    <recommendedName>
        <fullName evidence="5">Pentatricopeptide repeat-containing protein</fullName>
    </recommendedName>
</protein>
<evidence type="ECO:0000313" key="3">
    <source>
        <dbReference type="EMBL" id="CAI9757553.1"/>
    </source>
</evidence>
<dbReference type="GO" id="GO:0009451">
    <property type="term" value="P:RNA modification"/>
    <property type="evidence" value="ECO:0007669"/>
    <property type="project" value="InterPro"/>
</dbReference>
<proteinExistence type="predicted"/>
<evidence type="ECO:0000313" key="4">
    <source>
        <dbReference type="Proteomes" id="UP000834106"/>
    </source>
</evidence>
<dbReference type="InterPro" id="IPR046960">
    <property type="entry name" value="PPR_At4g14850-like_plant"/>
</dbReference>
<feature type="repeat" description="PPR" evidence="2">
    <location>
        <begin position="52"/>
        <end position="86"/>
    </location>
</feature>
<dbReference type="Gene3D" id="1.25.40.10">
    <property type="entry name" value="Tetratricopeptide repeat domain"/>
    <property type="match status" value="2"/>
</dbReference>
<dbReference type="Pfam" id="PF13041">
    <property type="entry name" value="PPR_2"/>
    <property type="match status" value="2"/>
</dbReference>
<name>A0AAD1YUL0_9LAMI</name>
<dbReference type="GO" id="GO:0003723">
    <property type="term" value="F:RNA binding"/>
    <property type="evidence" value="ECO:0007669"/>
    <property type="project" value="InterPro"/>
</dbReference>
<dbReference type="AlphaFoldDB" id="A0AAD1YUL0"/>